<protein>
    <recommendedName>
        <fullName evidence="4">Lantibiotic biosynthesis protein dehydration domain-containing protein</fullName>
    </recommendedName>
</protein>
<name>A0A1Y0IKP3_9BACL</name>
<dbReference type="InterPro" id="IPR007822">
    <property type="entry name" value="LANC-like"/>
</dbReference>
<feature type="binding site" evidence="1">
    <location>
        <position position="682"/>
    </location>
    <ligand>
        <name>Zn(2+)</name>
        <dbReference type="ChEBI" id="CHEBI:29105"/>
    </ligand>
</feature>
<dbReference type="SMART" id="SM01260">
    <property type="entry name" value="LANC_like"/>
    <property type="match status" value="1"/>
</dbReference>
<evidence type="ECO:0000256" key="1">
    <source>
        <dbReference type="PIRSR" id="PIRSR607822-1"/>
    </source>
</evidence>
<proteinExistence type="predicted"/>
<sequence length="777" mass="85677">MNAYELLIREAVAATEISASRFTLQGHASDPLSKRIRKELTSKTARDYLLYQLKNRLYARFYCPGSLQSERNAPAYGESSAAFVETLSAANAGKGFWEDGWAVLQPRDAEGRIVVEQHGLRVHARLEQAMPSVDLQAGQTIKLRFPKEFLSLSPGFYMAVGDRDLFDHAHQQVVRLYWNLVPQGAPQLMQTLTSALNAAEIPFRLKVLSRPHLYDRCDAGVLYVDKRDFAAVMELVSRLYADLAPFLKSAVPAFTKKLANGLGCSEDPGDQESFGMHRCRLLAEGLLLAFEQGKLTVDERMQSVRERFMQDGIRLDAPYLNPGAEDMYRMDRVDVLLQVEALERTEAFARQEGSLERQALLGTAQEIAAQLLEQAFRSGGRWTWMGDDGEAFAGQGSNYRTLGSNLYNGTSGIGLFLAELYRVTGDVELREAALGAISQALAKRQEIAPAMRSGLYTGWTGIAYAAARGGLLCEDEELVEQARELLARTVRHRADKREFDIISGSAGAVTALLSLGELLEEPAHLDLAVQFGERLLKMADRTDGLYSWPDPRQLSQRHLTGFSHGAAGAAYALLELYRATGEERYLQAAEGALAYEERCFVPERNNWPDFRGVTGPAKRGETHSCVSYWCHGAPGIALSRLHAYEVTGNALYREQALTALRTTKQHVERMLQEGTGNYSLCHGLAGNAEVLVWGEQALGREVFAGVPTAEAAAHSGIERYAKRGLPWPGGTNSGGQTPGLLLGDAGIGLFYLRLYDPQIPSVLLPGKTIKNKEILLR</sequence>
<dbReference type="InterPro" id="IPR040871">
    <property type="entry name" value="HopA1"/>
</dbReference>
<dbReference type="GO" id="GO:0031179">
    <property type="term" value="P:peptide modification"/>
    <property type="evidence" value="ECO:0007669"/>
    <property type="project" value="InterPro"/>
</dbReference>
<accession>A0A1Y0IKP3</accession>
<reference evidence="3" key="1">
    <citation type="submission" date="2017-05" db="EMBL/GenBank/DDBJ databases">
        <authorList>
            <person name="Sung H."/>
        </authorList>
    </citation>
    <scope>NUCLEOTIDE SEQUENCE [LARGE SCALE GENOMIC DNA]</scope>
    <source>
        <strain evidence="3">AR23208</strain>
    </source>
</reference>
<dbReference type="GO" id="GO:0046872">
    <property type="term" value="F:metal ion binding"/>
    <property type="evidence" value="ECO:0007669"/>
    <property type="project" value="UniProtKB-KW"/>
</dbReference>
<dbReference type="PANTHER" id="PTHR12736:SF7">
    <property type="entry name" value="LANC-LIKE PROTEIN 3"/>
    <property type="match status" value="1"/>
</dbReference>
<dbReference type="AlphaFoldDB" id="A0A1Y0IKP3"/>
<evidence type="ECO:0000313" key="2">
    <source>
        <dbReference type="EMBL" id="ARU60085.1"/>
    </source>
</evidence>
<dbReference type="RefSeq" id="WP_087455473.1">
    <property type="nucleotide sequence ID" value="NZ_CP021434.1"/>
</dbReference>
<dbReference type="PRINTS" id="PR01950">
    <property type="entry name" value="LANCSUPER"/>
</dbReference>
<dbReference type="Pfam" id="PF05147">
    <property type="entry name" value="LANC_like"/>
    <property type="match status" value="1"/>
</dbReference>
<organism evidence="2 3">
    <name type="scientific">Tumebacillus avium</name>
    <dbReference type="NCBI Taxonomy" id="1903704"/>
    <lineage>
        <taxon>Bacteria</taxon>
        <taxon>Bacillati</taxon>
        <taxon>Bacillota</taxon>
        <taxon>Bacilli</taxon>
        <taxon>Bacillales</taxon>
        <taxon>Alicyclobacillaceae</taxon>
        <taxon>Tumebacillus</taxon>
    </lineage>
</organism>
<evidence type="ECO:0000313" key="3">
    <source>
        <dbReference type="Proteomes" id="UP000195437"/>
    </source>
</evidence>
<evidence type="ECO:0008006" key="4">
    <source>
        <dbReference type="Google" id="ProtNLM"/>
    </source>
</evidence>
<keyword evidence="3" id="KW-1185">Reference proteome</keyword>
<dbReference type="GO" id="GO:0005886">
    <property type="term" value="C:plasma membrane"/>
    <property type="evidence" value="ECO:0007669"/>
    <property type="project" value="TreeGrafter"/>
</dbReference>
<dbReference type="Gene3D" id="1.50.10.20">
    <property type="match status" value="1"/>
</dbReference>
<dbReference type="KEGG" id="tum:CBW65_02705"/>
<feature type="binding site" evidence="1">
    <location>
        <position position="630"/>
    </location>
    <ligand>
        <name>Zn(2+)</name>
        <dbReference type="ChEBI" id="CHEBI:29105"/>
    </ligand>
</feature>
<keyword evidence="1" id="KW-0479">Metal-binding</keyword>
<keyword evidence="1" id="KW-0862">Zinc</keyword>
<dbReference type="EMBL" id="CP021434">
    <property type="protein sequence ID" value="ARU60085.1"/>
    <property type="molecule type" value="Genomic_DNA"/>
</dbReference>
<feature type="binding site" evidence="1">
    <location>
        <position position="681"/>
    </location>
    <ligand>
        <name>Zn(2+)</name>
        <dbReference type="ChEBI" id="CHEBI:29105"/>
    </ligand>
</feature>
<dbReference type="OrthoDB" id="1882482at2"/>
<dbReference type="PANTHER" id="PTHR12736">
    <property type="entry name" value="LANC-LIKE PROTEIN"/>
    <property type="match status" value="1"/>
</dbReference>
<dbReference type="PRINTS" id="PR01955">
    <property type="entry name" value="LANCFRANKIA"/>
</dbReference>
<dbReference type="SUPFAM" id="SSF158745">
    <property type="entry name" value="LanC-like"/>
    <property type="match status" value="1"/>
</dbReference>
<dbReference type="Pfam" id="PF17914">
    <property type="entry name" value="HopA1"/>
    <property type="match status" value="1"/>
</dbReference>
<gene>
    <name evidence="2" type="ORF">CBW65_02705</name>
</gene>
<dbReference type="Proteomes" id="UP000195437">
    <property type="component" value="Chromosome"/>
</dbReference>